<dbReference type="EMBL" id="JALLKP010000001">
    <property type="protein sequence ID" value="KAK2198295.1"/>
    <property type="molecule type" value="Genomic_DNA"/>
</dbReference>
<dbReference type="InterPro" id="IPR009072">
    <property type="entry name" value="Histone-fold"/>
</dbReference>
<dbReference type="PANTHER" id="PTHR46172:SF1">
    <property type="entry name" value="DNA POLYMERASE EPSILON SUBUNIT 3"/>
    <property type="match status" value="1"/>
</dbReference>
<name>A0AAD9UQU6_9APIC</name>
<keyword evidence="5" id="KW-1185">Reference proteome</keyword>
<dbReference type="GO" id="GO:0046982">
    <property type="term" value="F:protein heterodimerization activity"/>
    <property type="evidence" value="ECO:0007669"/>
    <property type="project" value="InterPro"/>
</dbReference>
<dbReference type="Proteomes" id="UP001214638">
    <property type="component" value="Unassembled WGS sequence"/>
</dbReference>
<dbReference type="KEGG" id="bdw:94335602"/>
<proteinExistence type="predicted"/>
<dbReference type="GO" id="GO:0031507">
    <property type="term" value="P:heterochromatin formation"/>
    <property type="evidence" value="ECO:0007669"/>
    <property type="project" value="TreeGrafter"/>
</dbReference>
<reference evidence="4" key="1">
    <citation type="journal article" date="2023" name="Nat. Microbiol.">
        <title>Babesia duncani multi-omics identifies virulence factors and drug targets.</title>
        <authorList>
            <person name="Singh P."/>
            <person name="Lonardi S."/>
            <person name="Liang Q."/>
            <person name="Vydyam P."/>
            <person name="Khabirova E."/>
            <person name="Fang T."/>
            <person name="Gihaz S."/>
            <person name="Thekkiniath J."/>
            <person name="Munshi M."/>
            <person name="Abel S."/>
            <person name="Ciampossin L."/>
            <person name="Batugedara G."/>
            <person name="Gupta M."/>
            <person name="Lu X.M."/>
            <person name="Lenz T."/>
            <person name="Chakravarty S."/>
            <person name="Cornillot E."/>
            <person name="Hu Y."/>
            <person name="Ma W."/>
            <person name="Gonzalez L.M."/>
            <person name="Sanchez S."/>
            <person name="Estrada K."/>
            <person name="Sanchez-Flores A."/>
            <person name="Montero E."/>
            <person name="Harb O.S."/>
            <person name="Le Roch K.G."/>
            <person name="Mamoun C.B."/>
        </authorList>
    </citation>
    <scope>NUCLEOTIDE SEQUENCE</scope>
    <source>
        <strain evidence="4">WA1</strain>
    </source>
</reference>
<dbReference type="InterPro" id="IPR051377">
    <property type="entry name" value="DNA_Pol-Epsilon_Subunit"/>
</dbReference>
<dbReference type="GO" id="GO:0008623">
    <property type="term" value="C:CHRAC"/>
    <property type="evidence" value="ECO:0007669"/>
    <property type="project" value="TreeGrafter"/>
</dbReference>
<dbReference type="PANTHER" id="PTHR46172">
    <property type="entry name" value="DNA POLYMERASE EPSILON SUBUNIT 3"/>
    <property type="match status" value="1"/>
</dbReference>
<evidence type="ECO:0000256" key="3">
    <source>
        <dbReference type="SAM" id="MobiDB-lite"/>
    </source>
</evidence>
<dbReference type="SUPFAM" id="SSF47113">
    <property type="entry name" value="Histone-fold"/>
    <property type="match status" value="1"/>
</dbReference>
<feature type="region of interest" description="Disordered" evidence="3">
    <location>
        <begin position="127"/>
        <end position="184"/>
    </location>
</feature>
<dbReference type="GO" id="GO:0006974">
    <property type="term" value="P:DNA damage response"/>
    <property type="evidence" value="ECO:0007669"/>
    <property type="project" value="TreeGrafter"/>
</dbReference>
<accession>A0AAD9UQU6</accession>
<comment type="caution">
    <text evidence="4">The sequence shown here is derived from an EMBL/GenBank/DDBJ whole genome shotgun (WGS) entry which is preliminary data.</text>
</comment>
<organism evidence="4 5">
    <name type="scientific">Babesia duncani</name>
    <dbReference type="NCBI Taxonomy" id="323732"/>
    <lineage>
        <taxon>Eukaryota</taxon>
        <taxon>Sar</taxon>
        <taxon>Alveolata</taxon>
        <taxon>Apicomplexa</taxon>
        <taxon>Aconoidasida</taxon>
        <taxon>Piroplasmida</taxon>
        <taxon>Babesiidae</taxon>
        <taxon>Babesia</taxon>
    </lineage>
</organism>
<protein>
    <submittedName>
        <fullName evidence="4">Histone-fold</fullName>
    </submittedName>
</protein>
<feature type="compositionally biased region" description="Basic and acidic residues" evidence="3">
    <location>
        <begin position="131"/>
        <end position="143"/>
    </location>
</feature>
<keyword evidence="2" id="KW-0539">Nucleus</keyword>
<evidence type="ECO:0000313" key="5">
    <source>
        <dbReference type="Proteomes" id="UP001214638"/>
    </source>
</evidence>
<gene>
    <name evidence="4" type="ORF">BdWA1_001304</name>
</gene>
<dbReference type="GO" id="GO:0006272">
    <property type="term" value="P:leading strand elongation"/>
    <property type="evidence" value="ECO:0007669"/>
    <property type="project" value="TreeGrafter"/>
</dbReference>
<evidence type="ECO:0000313" key="4">
    <source>
        <dbReference type="EMBL" id="KAK2198295.1"/>
    </source>
</evidence>
<dbReference type="GeneID" id="94335602"/>
<evidence type="ECO:0000256" key="2">
    <source>
        <dbReference type="ARBA" id="ARBA00023242"/>
    </source>
</evidence>
<feature type="compositionally biased region" description="Acidic residues" evidence="3">
    <location>
        <begin position="175"/>
        <end position="184"/>
    </location>
</feature>
<evidence type="ECO:0000256" key="1">
    <source>
        <dbReference type="ARBA" id="ARBA00004123"/>
    </source>
</evidence>
<dbReference type="GO" id="GO:0008622">
    <property type="term" value="C:epsilon DNA polymerase complex"/>
    <property type="evidence" value="ECO:0007669"/>
    <property type="project" value="TreeGrafter"/>
</dbReference>
<dbReference type="AlphaFoldDB" id="A0AAD9UQU6"/>
<dbReference type="CDD" id="cd22928">
    <property type="entry name" value="HFD_POLE3_DPB4"/>
    <property type="match status" value="1"/>
</dbReference>
<dbReference type="Gene3D" id="1.10.20.10">
    <property type="entry name" value="Histone, subunit A"/>
    <property type="match status" value="1"/>
</dbReference>
<sequence>MDDILQNPKLLEQIPSTVLHHLLQRGIYSDTNNFSHESVDESTNKGNKRPSRNRIFRKTAVAGLNRAASLFIIYITTIAHDIAKSQKRSTVLERDVLAALKLSLFWEIEREIGERSALPINENEQNIADINDEHEIPDDKSQDEATDIENINDEEVIDQSDQNAEDGGDIMINEISDDIVVDTK</sequence>
<comment type="subcellular location">
    <subcellularLocation>
        <location evidence="1">Nucleus</location>
    </subcellularLocation>
</comment>
<dbReference type="RefSeq" id="XP_067805137.1">
    <property type="nucleotide sequence ID" value="XM_067946346.1"/>
</dbReference>
<feature type="compositionally biased region" description="Acidic residues" evidence="3">
    <location>
        <begin position="144"/>
        <end position="168"/>
    </location>
</feature>
<dbReference type="GO" id="GO:0031490">
    <property type="term" value="F:chromatin DNA binding"/>
    <property type="evidence" value="ECO:0007669"/>
    <property type="project" value="TreeGrafter"/>
</dbReference>